<sequence>MFRTAVLLAAAVGASSCAPAFAMPHEQVTTARTAISYRTVDIDGTRIFYREAGRRDAPTILLLHGFPSSSRMFERLIPLLADRYHLVAPDYPGFGNSDAPPADRFAYTFDHIATIVDKFTQVVGIGRYALYMNDYGGPIGFRLAVAHPDRVTALIVQNAVAHEDGLGPAWESRKAFWRDRAGHEADIRKGFLSLQTTKLRHLGSSPNAERYDPDLWNDEYAFLQRPGEADIQTDLFYDYRTNVAAYPEWSAWLRAHRPPLLVLWGRYDPFFAPAEVAAYKRDVPDAEVHLLDGGHFALDEAVDESAALIRTFLARRETRR</sequence>
<dbReference type="PANTHER" id="PTHR42977">
    <property type="entry name" value="HYDROLASE-RELATED"/>
    <property type="match status" value="1"/>
</dbReference>
<evidence type="ECO:0000256" key="1">
    <source>
        <dbReference type="SAM" id="SignalP"/>
    </source>
</evidence>
<dbReference type="Proteomes" id="UP000077262">
    <property type="component" value="Unassembled WGS sequence"/>
</dbReference>
<dbReference type="EMBL" id="LSTR01000025">
    <property type="protein sequence ID" value="OAH45368.1"/>
    <property type="molecule type" value="Genomic_DNA"/>
</dbReference>
<name>A0A177JWE2_SPHYA</name>
<dbReference type="OrthoDB" id="9799612at2"/>
<feature type="domain" description="AB hydrolase-1" evidence="2">
    <location>
        <begin position="58"/>
        <end position="300"/>
    </location>
</feature>
<dbReference type="PROSITE" id="PS51257">
    <property type="entry name" value="PROKAR_LIPOPROTEIN"/>
    <property type="match status" value="1"/>
</dbReference>
<dbReference type="Pfam" id="PF00561">
    <property type="entry name" value="Abhydrolase_1"/>
    <property type="match status" value="1"/>
</dbReference>
<evidence type="ECO:0000313" key="4">
    <source>
        <dbReference type="Proteomes" id="UP000077262"/>
    </source>
</evidence>
<dbReference type="RefSeq" id="WP_063976202.1">
    <property type="nucleotide sequence ID" value="NZ_LSTR01000025.1"/>
</dbReference>
<reference evidence="3 4" key="1">
    <citation type="submission" date="2016-02" db="EMBL/GenBank/DDBJ databases">
        <authorList>
            <person name="Wen L."/>
            <person name="He K."/>
            <person name="Yang H."/>
        </authorList>
    </citation>
    <scope>NUCLEOTIDE SEQUENCE [LARGE SCALE GENOMIC DNA]</scope>
    <source>
        <strain evidence="3 4">CD09_2</strain>
    </source>
</reference>
<evidence type="ECO:0000313" key="3">
    <source>
        <dbReference type="EMBL" id="OAH45368.1"/>
    </source>
</evidence>
<dbReference type="InterPro" id="IPR029058">
    <property type="entry name" value="AB_hydrolase_fold"/>
</dbReference>
<evidence type="ECO:0000259" key="2">
    <source>
        <dbReference type="Pfam" id="PF00561"/>
    </source>
</evidence>
<dbReference type="PRINTS" id="PR00111">
    <property type="entry name" value="ABHYDROLASE"/>
</dbReference>
<proteinExistence type="predicted"/>
<organism evidence="3 4">
    <name type="scientific">Sphingobium yanoikuyae</name>
    <name type="common">Sphingomonas yanoikuyae</name>
    <dbReference type="NCBI Taxonomy" id="13690"/>
    <lineage>
        <taxon>Bacteria</taxon>
        <taxon>Pseudomonadati</taxon>
        <taxon>Pseudomonadota</taxon>
        <taxon>Alphaproteobacteria</taxon>
        <taxon>Sphingomonadales</taxon>
        <taxon>Sphingomonadaceae</taxon>
        <taxon>Sphingobium</taxon>
    </lineage>
</organism>
<dbReference type="PRINTS" id="PR00412">
    <property type="entry name" value="EPOXHYDRLASE"/>
</dbReference>
<keyword evidence="1" id="KW-0732">Signal</keyword>
<dbReference type="Gene3D" id="3.40.50.1820">
    <property type="entry name" value="alpha/beta hydrolase"/>
    <property type="match status" value="1"/>
</dbReference>
<comment type="caution">
    <text evidence="3">The sequence shown here is derived from an EMBL/GenBank/DDBJ whole genome shotgun (WGS) entry which is preliminary data.</text>
</comment>
<dbReference type="AlphaFoldDB" id="A0A177JWE2"/>
<dbReference type="InterPro" id="IPR000639">
    <property type="entry name" value="Epox_hydrolase-like"/>
</dbReference>
<dbReference type="SUPFAM" id="SSF53474">
    <property type="entry name" value="alpha/beta-Hydrolases"/>
    <property type="match status" value="1"/>
</dbReference>
<dbReference type="InterPro" id="IPR051340">
    <property type="entry name" value="Haloalkane_dehalogenase"/>
</dbReference>
<accession>A0A177JWE2</accession>
<gene>
    <name evidence="3" type="ORF">AX777_17300</name>
</gene>
<dbReference type="InterPro" id="IPR000073">
    <property type="entry name" value="AB_hydrolase_1"/>
</dbReference>
<feature type="chain" id="PRO_5008065433" evidence="1">
    <location>
        <begin position="23"/>
        <end position="320"/>
    </location>
</feature>
<feature type="signal peptide" evidence="1">
    <location>
        <begin position="1"/>
        <end position="22"/>
    </location>
</feature>
<dbReference type="GO" id="GO:0004301">
    <property type="term" value="F:epoxide hydrolase activity"/>
    <property type="evidence" value="ECO:0007669"/>
    <property type="project" value="TreeGrafter"/>
</dbReference>
<dbReference type="PANTHER" id="PTHR42977:SF1">
    <property type="entry name" value="BLR6576 PROTEIN"/>
    <property type="match status" value="1"/>
</dbReference>
<protein>
    <submittedName>
        <fullName evidence="3">Alpha/beta hydrolase</fullName>
    </submittedName>
</protein>
<keyword evidence="3" id="KW-0378">Hydrolase</keyword>